<dbReference type="Proteomes" id="UP000799291">
    <property type="component" value="Unassembled WGS sequence"/>
</dbReference>
<evidence type="ECO:0000256" key="4">
    <source>
        <dbReference type="PIRSR" id="PIRSR639383-2"/>
    </source>
</evidence>
<dbReference type="Gene3D" id="3.30.428.10">
    <property type="entry name" value="HIT-like"/>
    <property type="match status" value="1"/>
</dbReference>
<feature type="site" description="Important for induction of apoptosis" evidence="5">
    <location>
        <position position="119"/>
    </location>
</feature>
<feature type="active site" description="Tele-AMP-histidine intermediate" evidence="3">
    <location>
        <position position="101"/>
    </location>
</feature>
<proteinExistence type="predicted"/>
<dbReference type="EC" id="3.6.1.29" evidence="7"/>
<evidence type="ECO:0000256" key="1">
    <source>
        <dbReference type="ARBA" id="ARBA00022741"/>
    </source>
</evidence>
<dbReference type="GO" id="GO:0000166">
    <property type="term" value="F:nucleotide binding"/>
    <property type="evidence" value="ECO:0007669"/>
    <property type="project" value="UniProtKB-KW"/>
</dbReference>
<reference evidence="10" key="1">
    <citation type="journal article" date="2020" name="Stud. Mycol.">
        <title>101 Dothideomycetes genomes: a test case for predicting lifestyles and emergence of pathogens.</title>
        <authorList>
            <person name="Haridas S."/>
            <person name="Albert R."/>
            <person name="Binder M."/>
            <person name="Bloem J."/>
            <person name="Labutti K."/>
            <person name="Salamov A."/>
            <person name="Andreopoulos B."/>
            <person name="Baker S."/>
            <person name="Barry K."/>
            <person name="Bills G."/>
            <person name="Bluhm B."/>
            <person name="Cannon C."/>
            <person name="Castanera R."/>
            <person name="Culley D."/>
            <person name="Daum C."/>
            <person name="Ezra D."/>
            <person name="Gonzalez J."/>
            <person name="Henrissat B."/>
            <person name="Kuo A."/>
            <person name="Liang C."/>
            <person name="Lipzen A."/>
            <person name="Lutzoni F."/>
            <person name="Magnuson J."/>
            <person name="Mondo S."/>
            <person name="Nolan M."/>
            <person name="Ohm R."/>
            <person name="Pangilinan J."/>
            <person name="Park H.-J."/>
            <person name="Ramirez L."/>
            <person name="Alfaro M."/>
            <person name="Sun H."/>
            <person name="Tritt A."/>
            <person name="Yoshinaga Y."/>
            <person name="Zwiers L.-H."/>
            <person name="Turgeon B."/>
            <person name="Goodwin S."/>
            <person name="Spatafora J."/>
            <person name="Crous P."/>
            <person name="Grigoriev I."/>
        </authorList>
    </citation>
    <scope>NUCLEOTIDE SEQUENCE</scope>
    <source>
        <strain evidence="10">CBS 122367</strain>
    </source>
</reference>
<dbReference type="CDD" id="cd01275">
    <property type="entry name" value="FHIT"/>
    <property type="match status" value="1"/>
</dbReference>
<evidence type="ECO:0000256" key="8">
    <source>
        <dbReference type="SAM" id="MobiDB-lite"/>
    </source>
</evidence>
<feature type="compositionally biased region" description="Basic and acidic residues" evidence="8">
    <location>
        <begin position="129"/>
        <end position="148"/>
    </location>
</feature>
<feature type="binding site" evidence="4">
    <location>
        <position position="103"/>
    </location>
    <ligand>
        <name>substrate</name>
    </ligand>
</feature>
<keyword evidence="2 7" id="KW-0378">Hydrolase</keyword>
<name>A0A6G1IEP7_9PLEO</name>
<evidence type="ECO:0000256" key="2">
    <source>
        <dbReference type="ARBA" id="ARBA00022801"/>
    </source>
</evidence>
<dbReference type="PANTHER" id="PTHR46243:SF1">
    <property type="entry name" value="BIS(5'-ADENOSYL)-TRIPHOSPHATASE"/>
    <property type="match status" value="1"/>
</dbReference>
<feature type="short sequence motif" description="Histidine triad motif" evidence="6">
    <location>
        <begin position="99"/>
        <end position="103"/>
    </location>
</feature>
<keyword evidence="11" id="KW-1185">Reference proteome</keyword>
<feature type="binding site" evidence="4">
    <location>
        <position position="32"/>
    </location>
    <ligand>
        <name>substrate</name>
    </ligand>
</feature>
<feature type="domain" description="HIT" evidence="9">
    <location>
        <begin position="7"/>
        <end position="114"/>
    </location>
</feature>
<evidence type="ECO:0000313" key="11">
    <source>
        <dbReference type="Proteomes" id="UP000799291"/>
    </source>
</evidence>
<dbReference type="InterPro" id="IPR039383">
    <property type="entry name" value="FHIT"/>
</dbReference>
<dbReference type="InterPro" id="IPR051884">
    <property type="entry name" value="Bis(5'-adenosyl)-TPase_reg"/>
</dbReference>
<dbReference type="AlphaFoldDB" id="A0A6G1IEP7"/>
<dbReference type="InterPro" id="IPR011146">
    <property type="entry name" value="HIT-like"/>
</dbReference>
<dbReference type="Pfam" id="PF01230">
    <property type="entry name" value="HIT"/>
    <property type="match status" value="1"/>
</dbReference>
<dbReference type="InterPro" id="IPR036265">
    <property type="entry name" value="HIT-like_sf"/>
</dbReference>
<dbReference type="PROSITE" id="PS51084">
    <property type="entry name" value="HIT_2"/>
    <property type="match status" value="1"/>
</dbReference>
<dbReference type="PANTHER" id="PTHR46243">
    <property type="entry name" value="BIS(5'-ADENOSYL)-TRIPHOSPHATASE"/>
    <property type="match status" value="1"/>
</dbReference>
<dbReference type="GO" id="GO:0047710">
    <property type="term" value="F:bis(5'-adenosyl)-triphosphatase activity"/>
    <property type="evidence" value="ECO:0007669"/>
    <property type="project" value="UniProtKB-UniRule"/>
</dbReference>
<dbReference type="EMBL" id="MU005635">
    <property type="protein sequence ID" value="KAF2676441.1"/>
    <property type="molecule type" value="Genomic_DNA"/>
</dbReference>
<comment type="catalytic activity">
    <reaction evidence="7">
        <text>P(1),P(3)-bis(5'-adenosyl) triphosphate + H2O = AMP + ADP + 2 H(+)</text>
        <dbReference type="Rhea" id="RHEA:13893"/>
        <dbReference type="ChEBI" id="CHEBI:15377"/>
        <dbReference type="ChEBI" id="CHEBI:15378"/>
        <dbReference type="ChEBI" id="CHEBI:58529"/>
        <dbReference type="ChEBI" id="CHEBI:456215"/>
        <dbReference type="ChEBI" id="CHEBI:456216"/>
        <dbReference type="EC" id="3.6.1.29"/>
    </reaction>
</comment>
<organism evidence="10 11">
    <name type="scientific">Lentithecium fluviatile CBS 122367</name>
    <dbReference type="NCBI Taxonomy" id="1168545"/>
    <lineage>
        <taxon>Eukaryota</taxon>
        <taxon>Fungi</taxon>
        <taxon>Dikarya</taxon>
        <taxon>Ascomycota</taxon>
        <taxon>Pezizomycotina</taxon>
        <taxon>Dothideomycetes</taxon>
        <taxon>Pleosporomycetidae</taxon>
        <taxon>Pleosporales</taxon>
        <taxon>Massarineae</taxon>
        <taxon>Lentitheciaceae</taxon>
        <taxon>Lentithecium</taxon>
    </lineage>
</organism>
<accession>A0A6G1IEP7</accession>
<evidence type="ECO:0000256" key="7">
    <source>
        <dbReference type="RuleBase" id="RU366076"/>
    </source>
</evidence>
<evidence type="ECO:0000256" key="6">
    <source>
        <dbReference type="PROSITE-ProRule" id="PRU00464"/>
    </source>
</evidence>
<comment type="cofactor">
    <cofactor evidence="7">
        <name>Mn(2+)</name>
        <dbReference type="ChEBI" id="CHEBI:29035"/>
    </cofactor>
</comment>
<feature type="binding site" evidence="4">
    <location>
        <position position="88"/>
    </location>
    <ligand>
        <name>substrate</name>
    </ligand>
</feature>
<evidence type="ECO:0000259" key="9">
    <source>
        <dbReference type="PROSITE" id="PS51084"/>
    </source>
</evidence>
<gene>
    <name evidence="10" type="ORF">K458DRAFT_424764</name>
</gene>
<evidence type="ECO:0000256" key="3">
    <source>
        <dbReference type="PIRSR" id="PIRSR639383-1"/>
    </source>
</evidence>
<dbReference type="OrthoDB" id="680339at2759"/>
<feature type="binding site" evidence="4">
    <location>
        <begin position="94"/>
        <end position="97"/>
    </location>
    <ligand>
        <name>substrate</name>
    </ligand>
</feature>
<dbReference type="SUPFAM" id="SSF54197">
    <property type="entry name" value="HIT-like"/>
    <property type="match status" value="1"/>
</dbReference>
<protein>
    <recommendedName>
        <fullName evidence="7">Bis(5'-adenosyl)-triphosphatase</fullName>
        <ecNumber evidence="7">3.6.1.29</ecNumber>
    </recommendedName>
</protein>
<dbReference type="FunFam" id="3.30.428.10:FF:000011">
    <property type="entry name" value="Fragile histidine triad"/>
    <property type="match status" value="1"/>
</dbReference>
<keyword evidence="1 7" id="KW-0547">Nucleotide-binding</keyword>
<feature type="region of interest" description="Disordered" evidence="8">
    <location>
        <begin position="123"/>
        <end position="167"/>
    </location>
</feature>
<feature type="compositionally biased region" description="Basic and acidic residues" evidence="8">
    <location>
        <begin position="156"/>
        <end position="167"/>
    </location>
</feature>
<sequence>MPPLTKDVIRFGAFVVTGQVFHVSPLSYALVNLKPLLPGHVLVSPLRVVSRFNDLSTAEVQDLFLTVQRVSRTIERVYNATALNIAIQDGRDAGQSVPHVHAHIIPRKRDDLPEPDTIYKMMEGEEGDLERQWEEREAGTGSGDDKRGKFPAVDADEARTPRSNEVMEKEAQWLAEEMAKDAEEGR</sequence>
<evidence type="ECO:0000256" key="5">
    <source>
        <dbReference type="PIRSR" id="PIRSR639383-3"/>
    </source>
</evidence>
<evidence type="ECO:0000313" key="10">
    <source>
        <dbReference type="EMBL" id="KAF2676441.1"/>
    </source>
</evidence>